<dbReference type="PIRSF" id="PIRSF009283">
    <property type="entry name" value="HPP_dOase"/>
    <property type="match status" value="1"/>
</dbReference>
<keyword evidence="8" id="KW-1185">Reference proteome</keyword>
<dbReference type="Pfam" id="PF00903">
    <property type="entry name" value="Glyoxalase"/>
    <property type="match status" value="2"/>
</dbReference>
<evidence type="ECO:0000256" key="2">
    <source>
        <dbReference type="ARBA" id="ARBA00005877"/>
    </source>
</evidence>
<comment type="cofactor">
    <cofactor evidence="1">
        <name>Fe cation</name>
        <dbReference type="ChEBI" id="CHEBI:24875"/>
    </cofactor>
</comment>
<evidence type="ECO:0000256" key="4">
    <source>
        <dbReference type="ARBA" id="ARBA00022737"/>
    </source>
</evidence>
<dbReference type="EMBL" id="JAHZIJ010000023">
    <property type="protein sequence ID" value="MBW7477359.1"/>
    <property type="molecule type" value="Genomic_DNA"/>
</dbReference>
<evidence type="ECO:0000256" key="1">
    <source>
        <dbReference type="ARBA" id="ARBA00001962"/>
    </source>
</evidence>
<evidence type="ECO:0000259" key="6">
    <source>
        <dbReference type="PROSITE" id="PS51819"/>
    </source>
</evidence>
<dbReference type="EC" id="1.13.11.27" evidence="7"/>
<evidence type="ECO:0000256" key="5">
    <source>
        <dbReference type="ARBA" id="ARBA00023004"/>
    </source>
</evidence>
<sequence>MEVFVLSYHVQNRFEKASAVDVIDIEYIEMYTSNAKQSAFYFCKLYGFEIIGYSGLETGNREKTSYYLQQGDARLILSAAYSSNHFISDFVNKRGDGVKDIALLVDDVEETYRNALLNGGIAIEEPNTVKDEHGEIKRAVLGTFGETIHTLIEKHNYTGTMLPNFEAVKGKYITPKTGITRFDHLAICVEQNQEWIEYYESVFGFAMSQQFSKDQVSSQTSSLMTKILQNGTDKVKMTIIEPAQGKKKSQITEFLEYNAGAGVQHIALLTSNILETVDNLQMSGTEFLYTPDMYYDMLPDRVGNIDESIDKLHRLKILVDRDDEGYLLQIFARAIQDRPTLFFEIIQRKGSRGFGNGNIRALFEAVEREQALRGNL</sequence>
<dbReference type="CDD" id="cd08342">
    <property type="entry name" value="HPPD_N_like"/>
    <property type="match status" value="1"/>
</dbReference>
<dbReference type="SUPFAM" id="SSF54593">
    <property type="entry name" value="Glyoxalase/Bleomycin resistance protein/Dihydroxybiphenyl dioxygenase"/>
    <property type="match status" value="1"/>
</dbReference>
<reference evidence="7 8" key="1">
    <citation type="submission" date="2021-07" db="EMBL/GenBank/DDBJ databases">
        <title>Paenibacillus radiodurans sp. nov., isolated from the southeastern edge of Tengger Desert.</title>
        <authorList>
            <person name="Zhang G."/>
        </authorList>
    </citation>
    <scope>NUCLEOTIDE SEQUENCE [LARGE SCALE GENOMIC DNA]</scope>
    <source>
        <strain evidence="7 8">DT7-4</strain>
    </source>
</reference>
<evidence type="ECO:0000313" key="7">
    <source>
        <dbReference type="EMBL" id="MBW7477359.1"/>
    </source>
</evidence>
<dbReference type="PANTHER" id="PTHR11959:SF1">
    <property type="entry name" value="4-HYDROXYPHENYLPYRUVATE DIOXYGENASE"/>
    <property type="match status" value="1"/>
</dbReference>
<organism evidence="7 8">
    <name type="scientific">Paenibacillus oenotherae</name>
    <dbReference type="NCBI Taxonomy" id="1435645"/>
    <lineage>
        <taxon>Bacteria</taxon>
        <taxon>Bacillati</taxon>
        <taxon>Bacillota</taxon>
        <taxon>Bacilli</taxon>
        <taxon>Bacillales</taxon>
        <taxon>Paenibacillaceae</taxon>
        <taxon>Paenibacillus</taxon>
    </lineage>
</organism>
<evidence type="ECO:0000256" key="3">
    <source>
        <dbReference type="ARBA" id="ARBA00022723"/>
    </source>
</evidence>
<keyword evidence="5" id="KW-0408">Iron</keyword>
<dbReference type="Proteomes" id="UP000812277">
    <property type="component" value="Unassembled WGS sequence"/>
</dbReference>
<dbReference type="InterPro" id="IPR029068">
    <property type="entry name" value="Glyas_Bleomycin-R_OHBP_Dase"/>
</dbReference>
<evidence type="ECO:0000313" key="8">
    <source>
        <dbReference type="Proteomes" id="UP000812277"/>
    </source>
</evidence>
<keyword evidence="7" id="KW-0223">Dioxygenase</keyword>
<proteinExistence type="inferred from homology"/>
<dbReference type="PROSITE" id="PS51819">
    <property type="entry name" value="VOC"/>
    <property type="match status" value="2"/>
</dbReference>
<dbReference type="NCBIfam" id="TIGR01263">
    <property type="entry name" value="4HPPD"/>
    <property type="match status" value="1"/>
</dbReference>
<dbReference type="Gene3D" id="3.10.180.10">
    <property type="entry name" value="2,3-Dihydroxybiphenyl 1,2-Dioxygenase, domain 1"/>
    <property type="match status" value="2"/>
</dbReference>
<protein>
    <submittedName>
        <fullName evidence="7">4-hydroxyphenylpyruvate dioxygenase</fullName>
        <ecNumber evidence="7">1.13.11.27</ecNumber>
    </submittedName>
</protein>
<dbReference type="PANTHER" id="PTHR11959">
    <property type="entry name" value="4-HYDROXYPHENYLPYRUVATE DIOXYGENASE"/>
    <property type="match status" value="1"/>
</dbReference>
<dbReference type="GO" id="GO:0003868">
    <property type="term" value="F:4-hydroxyphenylpyruvate dioxygenase activity"/>
    <property type="evidence" value="ECO:0007669"/>
    <property type="project" value="UniProtKB-EC"/>
</dbReference>
<accession>A0ABS7DBQ0</accession>
<dbReference type="CDD" id="cd07250">
    <property type="entry name" value="HPPD_C_like"/>
    <property type="match status" value="1"/>
</dbReference>
<keyword evidence="4" id="KW-0677">Repeat</keyword>
<name>A0ABS7DBQ0_9BACL</name>
<comment type="similarity">
    <text evidence="2">Belongs to the 4HPPD family.</text>
</comment>
<keyword evidence="7" id="KW-0560">Oxidoreductase</keyword>
<feature type="domain" description="VOC" evidence="6">
    <location>
        <begin position="24"/>
        <end position="154"/>
    </location>
</feature>
<dbReference type="InterPro" id="IPR041736">
    <property type="entry name" value="4OHPhenylPyrv_dOase_N"/>
</dbReference>
<gene>
    <name evidence="7" type="primary">hppD</name>
    <name evidence="7" type="ORF">K0T92_21805</name>
</gene>
<comment type="caution">
    <text evidence="7">The sequence shown here is derived from an EMBL/GenBank/DDBJ whole genome shotgun (WGS) entry which is preliminary data.</text>
</comment>
<dbReference type="InterPro" id="IPR037523">
    <property type="entry name" value="VOC_core"/>
</dbReference>
<keyword evidence="3" id="KW-0479">Metal-binding</keyword>
<feature type="domain" description="VOC" evidence="6">
    <location>
        <begin position="181"/>
        <end position="333"/>
    </location>
</feature>
<dbReference type="InterPro" id="IPR004360">
    <property type="entry name" value="Glyas_Fos-R_dOase_dom"/>
</dbReference>
<dbReference type="InterPro" id="IPR041735">
    <property type="entry name" value="4OHPhenylPyrv_dOase_C"/>
</dbReference>
<dbReference type="InterPro" id="IPR005956">
    <property type="entry name" value="4OHPhenylPyrv_dOase"/>
</dbReference>